<evidence type="ECO:0000256" key="7">
    <source>
        <dbReference type="ARBA" id="ARBA00022989"/>
    </source>
</evidence>
<dbReference type="Pfam" id="PF07963">
    <property type="entry name" value="N_methyl"/>
    <property type="match status" value="1"/>
</dbReference>
<keyword evidence="3" id="KW-1003">Cell membrane</keyword>
<dbReference type="Pfam" id="PF12019">
    <property type="entry name" value="GspH"/>
    <property type="match status" value="1"/>
</dbReference>
<feature type="domain" description="General secretion pathway GspH" evidence="12">
    <location>
        <begin position="47"/>
        <end position="147"/>
    </location>
</feature>
<evidence type="ECO:0000256" key="9">
    <source>
        <dbReference type="ARBA" id="ARBA00025772"/>
    </source>
</evidence>
<reference evidence="13" key="2">
    <citation type="submission" date="2020-09" db="EMBL/GenBank/DDBJ databases">
        <authorList>
            <person name="Sun Q."/>
            <person name="Ohkuma M."/>
        </authorList>
    </citation>
    <scope>NUCLEOTIDE SEQUENCE</scope>
    <source>
        <strain evidence="13">JCM 13919</strain>
    </source>
</reference>
<name>A0A917N8K0_9GAMM</name>
<evidence type="ECO:0000256" key="3">
    <source>
        <dbReference type="ARBA" id="ARBA00022475"/>
    </source>
</evidence>
<evidence type="ECO:0000256" key="4">
    <source>
        <dbReference type="ARBA" id="ARBA00022481"/>
    </source>
</evidence>
<proteinExistence type="inferred from homology"/>
<comment type="caution">
    <text evidence="13">The sequence shown here is derived from an EMBL/GenBank/DDBJ whole genome shotgun (WGS) entry which is preliminary data.</text>
</comment>
<gene>
    <name evidence="13" type="ORF">GCM10007966_03080</name>
</gene>
<keyword evidence="7 11" id="KW-1133">Transmembrane helix</keyword>
<dbReference type="InterPro" id="IPR045584">
    <property type="entry name" value="Pilin-like"/>
</dbReference>
<keyword evidence="5" id="KW-0997">Cell inner membrane</keyword>
<reference evidence="13" key="1">
    <citation type="journal article" date="2014" name="Int. J. Syst. Evol. Microbiol.">
        <title>Complete genome sequence of Corynebacterium casei LMG S-19264T (=DSM 44701T), isolated from a smear-ripened cheese.</title>
        <authorList>
            <consortium name="US DOE Joint Genome Institute (JGI-PGF)"/>
            <person name="Walter F."/>
            <person name="Albersmeier A."/>
            <person name="Kalinowski J."/>
            <person name="Ruckert C."/>
        </authorList>
    </citation>
    <scope>NUCLEOTIDE SEQUENCE</scope>
    <source>
        <strain evidence="13">JCM 13919</strain>
    </source>
</reference>
<evidence type="ECO:0000313" key="14">
    <source>
        <dbReference type="Proteomes" id="UP000630149"/>
    </source>
</evidence>
<protein>
    <recommendedName>
        <fullName evidence="2">Type II secretion system protein H</fullName>
    </recommendedName>
    <alternativeName>
        <fullName evidence="10">General secretion pathway protein H</fullName>
    </alternativeName>
</protein>
<accession>A0A917N8K0</accession>
<dbReference type="SUPFAM" id="SSF54523">
    <property type="entry name" value="Pili subunits"/>
    <property type="match status" value="1"/>
</dbReference>
<dbReference type="Proteomes" id="UP000630149">
    <property type="component" value="Unassembled WGS sequence"/>
</dbReference>
<dbReference type="EMBL" id="BMOB01000001">
    <property type="protein sequence ID" value="GGI77814.1"/>
    <property type="molecule type" value="Genomic_DNA"/>
</dbReference>
<dbReference type="NCBIfam" id="TIGR02532">
    <property type="entry name" value="IV_pilin_GFxxxE"/>
    <property type="match status" value="1"/>
</dbReference>
<evidence type="ECO:0000256" key="8">
    <source>
        <dbReference type="ARBA" id="ARBA00023136"/>
    </source>
</evidence>
<keyword evidence="8 11" id="KW-0472">Membrane</keyword>
<comment type="similarity">
    <text evidence="9">Belongs to the GSP H family.</text>
</comment>
<dbReference type="Gene3D" id="3.55.40.10">
    <property type="entry name" value="minor pseudopilin epsh domain"/>
    <property type="match status" value="1"/>
</dbReference>
<feature type="transmembrane region" description="Helical" evidence="11">
    <location>
        <begin position="6"/>
        <end position="27"/>
    </location>
</feature>
<dbReference type="OrthoDB" id="5653962at2"/>
<dbReference type="GO" id="GO:0015628">
    <property type="term" value="P:protein secretion by the type II secretion system"/>
    <property type="evidence" value="ECO:0007669"/>
    <property type="project" value="InterPro"/>
</dbReference>
<evidence type="ECO:0000313" key="13">
    <source>
        <dbReference type="EMBL" id="GGI77814.1"/>
    </source>
</evidence>
<dbReference type="GO" id="GO:0005886">
    <property type="term" value="C:plasma membrane"/>
    <property type="evidence" value="ECO:0007669"/>
    <property type="project" value="UniProtKB-SubCell"/>
</dbReference>
<dbReference type="InterPro" id="IPR012902">
    <property type="entry name" value="N_methyl_site"/>
</dbReference>
<dbReference type="InterPro" id="IPR022346">
    <property type="entry name" value="T2SS_GspH"/>
</dbReference>
<sequence length="162" mass="18476">MLSHRGYSLIELLVALGVFAAILFAAIPSFEGTFKKNNLQIRIDDVKRIIHYARFKALTEGKALRLVPVNHQNWSEGVKLIESGRIDETKAASLHEWRWNSPRITVNWHGFQSNEYLTFSPTVNDQVANGYFEVSNGTQTYKLILNRIARIKVDAILQGKHI</sequence>
<dbReference type="AlphaFoldDB" id="A0A917N8K0"/>
<evidence type="ECO:0000256" key="5">
    <source>
        <dbReference type="ARBA" id="ARBA00022519"/>
    </source>
</evidence>
<keyword evidence="4" id="KW-0488">Methylation</keyword>
<organism evidence="13 14">
    <name type="scientific">Legionella impletisoli</name>
    <dbReference type="NCBI Taxonomy" id="343510"/>
    <lineage>
        <taxon>Bacteria</taxon>
        <taxon>Pseudomonadati</taxon>
        <taxon>Pseudomonadota</taxon>
        <taxon>Gammaproteobacteria</taxon>
        <taxon>Legionellales</taxon>
        <taxon>Legionellaceae</taxon>
        <taxon>Legionella</taxon>
    </lineage>
</organism>
<evidence type="ECO:0000256" key="6">
    <source>
        <dbReference type="ARBA" id="ARBA00022692"/>
    </source>
</evidence>
<keyword evidence="6 11" id="KW-0812">Transmembrane</keyword>
<comment type="subcellular location">
    <subcellularLocation>
        <location evidence="1">Cell inner membrane</location>
        <topology evidence="1">Single-pass membrane protein</topology>
    </subcellularLocation>
</comment>
<dbReference type="RefSeq" id="WP_131775542.1">
    <property type="nucleotide sequence ID" value="NZ_BMOB01000001.1"/>
</dbReference>
<evidence type="ECO:0000256" key="10">
    <source>
        <dbReference type="ARBA" id="ARBA00030775"/>
    </source>
</evidence>
<evidence type="ECO:0000256" key="2">
    <source>
        <dbReference type="ARBA" id="ARBA00021549"/>
    </source>
</evidence>
<evidence type="ECO:0000259" key="12">
    <source>
        <dbReference type="Pfam" id="PF12019"/>
    </source>
</evidence>
<keyword evidence="14" id="KW-1185">Reference proteome</keyword>
<evidence type="ECO:0000256" key="11">
    <source>
        <dbReference type="SAM" id="Phobius"/>
    </source>
</evidence>
<dbReference type="GO" id="GO:0015627">
    <property type="term" value="C:type II protein secretion system complex"/>
    <property type="evidence" value="ECO:0007669"/>
    <property type="project" value="InterPro"/>
</dbReference>
<evidence type="ECO:0000256" key="1">
    <source>
        <dbReference type="ARBA" id="ARBA00004377"/>
    </source>
</evidence>
<dbReference type="PROSITE" id="PS00409">
    <property type="entry name" value="PROKAR_NTER_METHYL"/>
    <property type="match status" value="1"/>
</dbReference>